<protein>
    <submittedName>
        <fullName evidence="1">Uncharacterized protein</fullName>
    </submittedName>
</protein>
<dbReference type="AlphaFoldDB" id="A0A6C6YWR1"/>
<accession>A0A6C6YWR1</accession>
<evidence type="ECO:0000313" key="1">
    <source>
        <dbReference type="EMBL" id="ABX65550.1"/>
    </source>
</evidence>
<proteinExistence type="predicted"/>
<gene>
    <name evidence="1" type="ordered locus">SPAB_00107</name>
</gene>
<sequence>MSGGSDAVGAALIGPVSSCNGLILQSLQANLAQRRPVRRP</sequence>
<dbReference type="EMBL" id="CP000886">
    <property type="protein sequence ID" value="ABX65550.1"/>
    <property type="molecule type" value="Genomic_DNA"/>
</dbReference>
<dbReference type="Proteomes" id="UP000008556">
    <property type="component" value="Chromosome"/>
</dbReference>
<evidence type="ECO:0000313" key="2">
    <source>
        <dbReference type="Proteomes" id="UP000008556"/>
    </source>
</evidence>
<name>A0A6C6YWR1_SALPB</name>
<organism evidence="1 2">
    <name type="scientific">Salmonella paratyphi B (strain ATCC BAA-1250 / SPB7)</name>
    <dbReference type="NCBI Taxonomy" id="1016998"/>
    <lineage>
        <taxon>Bacteria</taxon>
        <taxon>Pseudomonadati</taxon>
        <taxon>Pseudomonadota</taxon>
        <taxon>Gammaproteobacteria</taxon>
        <taxon>Enterobacterales</taxon>
        <taxon>Enterobacteriaceae</taxon>
        <taxon>Salmonella</taxon>
    </lineage>
</organism>
<dbReference type="KEGG" id="spq:SPAB_00107"/>
<reference evidence="1 2" key="1">
    <citation type="submission" date="2007-11" db="EMBL/GenBank/DDBJ databases">
        <authorList>
            <consortium name="The Salmonella enterica serovar Paratyphi B Genome Sequencing Project"/>
            <person name="McClelland M."/>
            <person name="Sanderson E.K."/>
            <person name="Porwollik S."/>
            <person name="Spieth J."/>
            <person name="Clifton W.S."/>
            <person name="Fulton R."/>
            <person name="Cordes M."/>
            <person name="Wollam A."/>
            <person name="Shah N."/>
            <person name="Pepin K."/>
            <person name="Bhonagiri V."/>
            <person name="Nash W."/>
            <person name="Johnson M."/>
            <person name="Thiruvilangam P."/>
            <person name="Wilson R."/>
        </authorList>
    </citation>
    <scope>NUCLEOTIDE SEQUENCE [LARGE SCALE GENOMIC DNA]</scope>
    <source>
        <strain evidence="2">ATCC BAA-1250 / SPB7</strain>
    </source>
</reference>